<keyword evidence="2" id="KW-1185">Reference proteome</keyword>
<dbReference type="STRING" id="1336337.A0A3N4IVQ8"/>
<gene>
    <name evidence="1" type="ORF">L873DRAFT_1795733</name>
</gene>
<reference evidence="1 2" key="1">
    <citation type="journal article" date="2018" name="Nat. Ecol. Evol.">
        <title>Pezizomycetes genomes reveal the molecular basis of ectomycorrhizal truffle lifestyle.</title>
        <authorList>
            <person name="Murat C."/>
            <person name="Payen T."/>
            <person name="Noel B."/>
            <person name="Kuo A."/>
            <person name="Morin E."/>
            <person name="Chen J."/>
            <person name="Kohler A."/>
            <person name="Krizsan K."/>
            <person name="Balestrini R."/>
            <person name="Da Silva C."/>
            <person name="Montanini B."/>
            <person name="Hainaut M."/>
            <person name="Levati E."/>
            <person name="Barry K.W."/>
            <person name="Belfiori B."/>
            <person name="Cichocki N."/>
            <person name="Clum A."/>
            <person name="Dockter R.B."/>
            <person name="Fauchery L."/>
            <person name="Guy J."/>
            <person name="Iotti M."/>
            <person name="Le Tacon F."/>
            <person name="Lindquist E.A."/>
            <person name="Lipzen A."/>
            <person name="Malagnac F."/>
            <person name="Mello A."/>
            <person name="Molinier V."/>
            <person name="Miyauchi S."/>
            <person name="Poulain J."/>
            <person name="Riccioni C."/>
            <person name="Rubini A."/>
            <person name="Sitrit Y."/>
            <person name="Splivallo R."/>
            <person name="Traeger S."/>
            <person name="Wang M."/>
            <person name="Zifcakova L."/>
            <person name="Wipf D."/>
            <person name="Zambonelli A."/>
            <person name="Paolocci F."/>
            <person name="Nowrousian M."/>
            <person name="Ottonello S."/>
            <person name="Baldrian P."/>
            <person name="Spatafora J.W."/>
            <person name="Henrissat B."/>
            <person name="Nagy L.G."/>
            <person name="Aury J.M."/>
            <person name="Wincker P."/>
            <person name="Grigoriev I.V."/>
            <person name="Bonfante P."/>
            <person name="Martin F.M."/>
        </authorList>
    </citation>
    <scope>NUCLEOTIDE SEQUENCE [LARGE SCALE GENOMIC DNA]</scope>
    <source>
        <strain evidence="1 2">120613-1</strain>
    </source>
</reference>
<proteinExistence type="predicted"/>
<dbReference type="OrthoDB" id="5413892at2759"/>
<evidence type="ECO:0000313" key="2">
    <source>
        <dbReference type="Proteomes" id="UP000276215"/>
    </source>
</evidence>
<sequence length="119" mass="13188">MAVHFEDLHLQFEDLRLRFEDLRIQLDGIKQQLQAAGFNSLARFENSSLTRTSGSQLSTLRKAQNKHVNGFPHTLGHLDPLSSGNVNALLTAYGLPTEGPVAERRRRLKKLIGVTAAGI</sequence>
<name>A0A3N4IVQ8_9PEZI</name>
<protein>
    <submittedName>
        <fullName evidence="1">Uncharacterized protein</fullName>
    </submittedName>
</protein>
<dbReference type="Proteomes" id="UP000276215">
    <property type="component" value="Unassembled WGS sequence"/>
</dbReference>
<accession>A0A3N4IVQ8</accession>
<dbReference type="AlphaFoldDB" id="A0A3N4IVQ8"/>
<evidence type="ECO:0000313" key="1">
    <source>
        <dbReference type="EMBL" id="RPA90059.1"/>
    </source>
</evidence>
<organism evidence="1 2">
    <name type="scientific">Choiromyces venosus 120613-1</name>
    <dbReference type="NCBI Taxonomy" id="1336337"/>
    <lineage>
        <taxon>Eukaryota</taxon>
        <taxon>Fungi</taxon>
        <taxon>Dikarya</taxon>
        <taxon>Ascomycota</taxon>
        <taxon>Pezizomycotina</taxon>
        <taxon>Pezizomycetes</taxon>
        <taxon>Pezizales</taxon>
        <taxon>Tuberaceae</taxon>
        <taxon>Choiromyces</taxon>
    </lineage>
</organism>
<dbReference type="EMBL" id="ML120544">
    <property type="protein sequence ID" value="RPA90059.1"/>
    <property type="molecule type" value="Genomic_DNA"/>
</dbReference>